<dbReference type="PROSITE" id="PS51186">
    <property type="entry name" value="GNAT"/>
    <property type="match status" value="1"/>
</dbReference>
<sequence length="145" mass="16289">MFRLIKESDRKNVISLASAYYREDNNHYGQPRITAAIDAVLGGDPLVRLWVIESNQATIGYLCVCLGFALEAGGREFCIDEIYVLPAYRGQGIGRKAIAFAEQESRKLGAARVFLEVETKNDKAQDLYQKLGFEAHPRVLMSKFL</sequence>
<dbReference type="CDD" id="cd04301">
    <property type="entry name" value="NAT_SF"/>
    <property type="match status" value="1"/>
</dbReference>
<dbReference type="Gene3D" id="3.40.630.30">
    <property type="match status" value="1"/>
</dbReference>
<evidence type="ECO:0000256" key="2">
    <source>
        <dbReference type="ARBA" id="ARBA00023315"/>
    </source>
</evidence>
<dbReference type="InterPro" id="IPR050832">
    <property type="entry name" value="Bact_Acetyltransf"/>
</dbReference>
<accession>A0ABT4LJD4</accession>
<evidence type="ECO:0000313" key="5">
    <source>
        <dbReference type="Proteomes" id="UP001069802"/>
    </source>
</evidence>
<keyword evidence="5" id="KW-1185">Reference proteome</keyword>
<dbReference type="Proteomes" id="UP001069802">
    <property type="component" value="Unassembled WGS sequence"/>
</dbReference>
<dbReference type="RefSeq" id="WP_269423384.1">
    <property type="nucleotide sequence ID" value="NZ_JAPWGY010000003.1"/>
</dbReference>
<reference evidence="4" key="1">
    <citation type="submission" date="2022-12" db="EMBL/GenBank/DDBJ databases">
        <title>Bacterial isolates from different developmental stages of Nematostella vectensis.</title>
        <authorList>
            <person name="Fraune S."/>
        </authorList>
    </citation>
    <scope>NUCLEOTIDE SEQUENCE</scope>
    <source>
        <strain evidence="4">G21630-S1</strain>
    </source>
</reference>
<dbReference type="EMBL" id="JAPWGY010000003">
    <property type="protein sequence ID" value="MCZ4281216.1"/>
    <property type="molecule type" value="Genomic_DNA"/>
</dbReference>
<evidence type="ECO:0000313" key="4">
    <source>
        <dbReference type="EMBL" id="MCZ4281216.1"/>
    </source>
</evidence>
<gene>
    <name evidence="4" type="ORF">O4H49_10540</name>
</gene>
<evidence type="ECO:0000256" key="1">
    <source>
        <dbReference type="ARBA" id="ARBA00022679"/>
    </source>
</evidence>
<evidence type="ECO:0000259" key="3">
    <source>
        <dbReference type="PROSITE" id="PS51186"/>
    </source>
</evidence>
<dbReference type="SUPFAM" id="SSF55729">
    <property type="entry name" value="Acyl-CoA N-acyltransferases (Nat)"/>
    <property type="match status" value="1"/>
</dbReference>
<dbReference type="InterPro" id="IPR000182">
    <property type="entry name" value="GNAT_dom"/>
</dbReference>
<organism evidence="4 5">
    <name type="scientific">Kiloniella laminariae</name>
    <dbReference type="NCBI Taxonomy" id="454162"/>
    <lineage>
        <taxon>Bacteria</taxon>
        <taxon>Pseudomonadati</taxon>
        <taxon>Pseudomonadota</taxon>
        <taxon>Alphaproteobacteria</taxon>
        <taxon>Rhodospirillales</taxon>
        <taxon>Kiloniellaceae</taxon>
        <taxon>Kiloniella</taxon>
    </lineage>
</organism>
<name>A0ABT4LJD4_9PROT</name>
<dbReference type="PANTHER" id="PTHR43877">
    <property type="entry name" value="AMINOALKYLPHOSPHONATE N-ACETYLTRANSFERASE-RELATED-RELATED"/>
    <property type="match status" value="1"/>
</dbReference>
<dbReference type="PANTHER" id="PTHR43877:SF2">
    <property type="entry name" value="AMINOALKYLPHOSPHONATE N-ACETYLTRANSFERASE-RELATED"/>
    <property type="match status" value="1"/>
</dbReference>
<keyword evidence="1" id="KW-0808">Transferase</keyword>
<keyword evidence="2" id="KW-0012">Acyltransferase</keyword>
<protein>
    <submittedName>
        <fullName evidence="4">GNAT family N-acetyltransferase</fullName>
    </submittedName>
</protein>
<dbReference type="InterPro" id="IPR016181">
    <property type="entry name" value="Acyl_CoA_acyltransferase"/>
</dbReference>
<dbReference type="Pfam" id="PF00583">
    <property type="entry name" value="Acetyltransf_1"/>
    <property type="match status" value="1"/>
</dbReference>
<feature type="domain" description="N-acetyltransferase" evidence="3">
    <location>
        <begin position="1"/>
        <end position="145"/>
    </location>
</feature>
<comment type="caution">
    <text evidence="4">The sequence shown here is derived from an EMBL/GenBank/DDBJ whole genome shotgun (WGS) entry which is preliminary data.</text>
</comment>
<proteinExistence type="predicted"/>